<sequence>MKALILVAHPDLNHSLIHKRWIREIQKETDNFTLHDIYAEYPDWNINVKREQNLIESHDELVIQFPCFWFSCPPLLKKWQDEVITRGWAFNGGKAFVNRRVRLAVSAGMRASSYSRQGIMACTLEELLLPYQCVCRFIQAKYDGFHAFYGTQDDADDHEYRDKLEENTRQYLHFLNN</sequence>
<keyword evidence="1" id="KW-0560">Oxidoreductase</keyword>
<dbReference type="Proteomes" id="UP000305202">
    <property type="component" value="Unassembled WGS sequence"/>
</dbReference>
<evidence type="ECO:0000313" key="4">
    <source>
        <dbReference type="Proteomes" id="UP000305202"/>
    </source>
</evidence>
<accession>A0ABY2SNH1</accession>
<dbReference type="EMBL" id="SZPQ01000009">
    <property type="protein sequence ID" value="TKI06988.1"/>
    <property type="molecule type" value="Genomic_DNA"/>
</dbReference>
<comment type="caution">
    <text evidence="3">The sequence shown here is derived from an EMBL/GenBank/DDBJ whole genome shotgun (WGS) entry which is preliminary data.</text>
</comment>
<keyword evidence="4" id="KW-1185">Reference proteome</keyword>
<dbReference type="Gene3D" id="3.40.50.360">
    <property type="match status" value="1"/>
</dbReference>
<protein>
    <submittedName>
        <fullName evidence="3">NAD(P)H-dependent oxidoreductase</fullName>
    </submittedName>
</protein>
<name>A0ABY2SNH1_9HYPH</name>
<organism evidence="3 4">
    <name type="scientific">Martelella alba</name>
    <dbReference type="NCBI Taxonomy" id="2590451"/>
    <lineage>
        <taxon>Bacteria</taxon>
        <taxon>Pseudomonadati</taxon>
        <taxon>Pseudomonadota</taxon>
        <taxon>Alphaproteobacteria</taxon>
        <taxon>Hyphomicrobiales</taxon>
        <taxon>Aurantimonadaceae</taxon>
        <taxon>Martelella</taxon>
    </lineage>
</organism>
<dbReference type="PANTHER" id="PTHR47307:SF1">
    <property type="entry name" value="GLUTATHIONE-REGULATED POTASSIUM-EFFLUX SYSTEM ANCILLARY PROTEIN KEFG"/>
    <property type="match status" value="1"/>
</dbReference>
<gene>
    <name evidence="3" type="ORF">FCN80_08570</name>
</gene>
<dbReference type="Pfam" id="PF02525">
    <property type="entry name" value="Flavodoxin_2"/>
    <property type="match status" value="1"/>
</dbReference>
<dbReference type="InterPro" id="IPR003680">
    <property type="entry name" value="Flavodoxin_fold"/>
</dbReference>
<reference evidence="3 4" key="1">
    <citation type="submission" date="2019-04" db="EMBL/GenBank/DDBJ databases">
        <authorList>
            <person name="Li M."/>
            <person name="Gao C."/>
        </authorList>
    </citation>
    <scope>NUCLEOTIDE SEQUENCE [LARGE SCALE GENOMIC DNA]</scope>
    <source>
        <strain evidence="3 4">BGMRC 2031</strain>
    </source>
</reference>
<dbReference type="SUPFAM" id="SSF52218">
    <property type="entry name" value="Flavoproteins"/>
    <property type="match status" value="1"/>
</dbReference>
<dbReference type="PANTHER" id="PTHR47307">
    <property type="entry name" value="GLUTATHIONE-REGULATED POTASSIUM-EFFLUX SYSTEM ANCILLARY PROTEIN KEFG"/>
    <property type="match status" value="1"/>
</dbReference>
<dbReference type="RefSeq" id="WP_136989737.1">
    <property type="nucleotide sequence ID" value="NZ_SZPQ01000009.1"/>
</dbReference>
<feature type="domain" description="Flavodoxin-like fold" evidence="2">
    <location>
        <begin position="1"/>
        <end position="170"/>
    </location>
</feature>
<dbReference type="InterPro" id="IPR046980">
    <property type="entry name" value="KefG/KefF"/>
</dbReference>
<evidence type="ECO:0000256" key="1">
    <source>
        <dbReference type="ARBA" id="ARBA00023002"/>
    </source>
</evidence>
<proteinExistence type="predicted"/>
<evidence type="ECO:0000313" key="3">
    <source>
        <dbReference type="EMBL" id="TKI06988.1"/>
    </source>
</evidence>
<evidence type="ECO:0000259" key="2">
    <source>
        <dbReference type="Pfam" id="PF02525"/>
    </source>
</evidence>
<dbReference type="InterPro" id="IPR029039">
    <property type="entry name" value="Flavoprotein-like_sf"/>
</dbReference>